<sequence length="123" mass="14680">MTYKEQLQCKALIVMEGNDLATGLRWSLLSRSVVMMPPPERTSWAMEEWLEPWTHYIPLNRNLTNVEEMVQWIRDNDKEARQIAERGTLFAYDLVLHPNAKKDDDDVKREILRRYRQFFVPGK</sequence>
<reference evidence="4" key="1">
    <citation type="submission" date="2021-01" db="EMBL/GenBank/DDBJ databases">
        <authorList>
            <person name="Corre E."/>
            <person name="Pelletier E."/>
            <person name="Niang G."/>
            <person name="Scheremetjew M."/>
            <person name="Finn R."/>
            <person name="Kale V."/>
            <person name="Holt S."/>
            <person name="Cochrane G."/>
            <person name="Meng A."/>
            <person name="Brown T."/>
            <person name="Cohen L."/>
        </authorList>
    </citation>
    <scope>NUCLEOTIDE SEQUENCE</scope>
    <source>
        <strain evidence="4">CCMP3303</strain>
    </source>
</reference>
<keyword evidence="2" id="KW-0808">Transferase</keyword>
<dbReference type="Pfam" id="PF05686">
    <property type="entry name" value="Glyco_transf_90"/>
    <property type="match status" value="1"/>
</dbReference>
<dbReference type="PANTHER" id="PTHR12203:SF35">
    <property type="entry name" value="PROTEIN O-GLUCOSYLTRANSFERASE 1"/>
    <property type="match status" value="1"/>
</dbReference>
<protein>
    <recommendedName>
        <fullName evidence="3">Glycosyl transferase CAP10 domain-containing protein</fullName>
    </recommendedName>
</protein>
<proteinExistence type="inferred from homology"/>
<feature type="domain" description="Glycosyl transferase CAP10" evidence="3">
    <location>
        <begin position="4"/>
        <end position="92"/>
    </location>
</feature>
<evidence type="ECO:0000259" key="3">
    <source>
        <dbReference type="Pfam" id="PF05686"/>
    </source>
</evidence>
<name>A0A7S0AEY8_9STRA</name>
<dbReference type="InterPro" id="IPR006598">
    <property type="entry name" value="CAP10"/>
</dbReference>
<comment type="similarity">
    <text evidence="1">Belongs to the glycosyltransferase 90 family.</text>
</comment>
<accession>A0A7S0AEY8</accession>
<dbReference type="EMBL" id="HBEJ01002785">
    <property type="protein sequence ID" value="CAD8361821.1"/>
    <property type="molecule type" value="Transcribed_RNA"/>
</dbReference>
<dbReference type="PANTHER" id="PTHR12203">
    <property type="entry name" value="KDEL LYS-ASP-GLU-LEU CONTAINING - RELATED"/>
    <property type="match status" value="1"/>
</dbReference>
<dbReference type="GO" id="GO:0016740">
    <property type="term" value="F:transferase activity"/>
    <property type="evidence" value="ECO:0007669"/>
    <property type="project" value="UniProtKB-KW"/>
</dbReference>
<evidence type="ECO:0000256" key="2">
    <source>
        <dbReference type="ARBA" id="ARBA00022679"/>
    </source>
</evidence>
<evidence type="ECO:0000256" key="1">
    <source>
        <dbReference type="ARBA" id="ARBA00010118"/>
    </source>
</evidence>
<gene>
    <name evidence="4" type="ORF">MPOL1434_LOCUS1618</name>
</gene>
<organism evidence="4">
    <name type="scientific">Minutocellus polymorphus</name>
    <dbReference type="NCBI Taxonomy" id="265543"/>
    <lineage>
        <taxon>Eukaryota</taxon>
        <taxon>Sar</taxon>
        <taxon>Stramenopiles</taxon>
        <taxon>Ochrophyta</taxon>
        <taxon>Bacillariophyta</taxon>
        <taxon>Mediophyceae</taxon>
        <taxon>Cymatosirophycidae</taxon>
        <taxon>Cymatosirales</taxon>
        <taxon>Cymatosiraceae</taxon>
        <taxon>Minutocellus</taxon>
    </lineage>
</organism>
<evidence type="ECO:0000313" key="4">
    <source>
        <dbReference type="EMBL" id="CAD8361821.1"/>
    </source>
</evidence>
<dbReference type="InterPro" id="IPR051091">
    <property type="entry name" value="O-Glucosyltr/Glycosyltrsf_90"/>
</dbReference>
<dbReference type="AlphaFoldDB" id="A0A7S0AEY8"/>